<evidence type="ECO:0000313" key="6">
    <source>
        <dbReference type="EMBL" id="GBF90589.1"/>
    </source>
</evidence>
<feature type="binding site" evidence="5">
    <location>
        <position position="396"/>
    </location>
    <ligand>
        <name>Mg(2+)</name>
        <dbReference type="ChEBI" id="CHEBI:18420"/>
    </ligand>
</feature>
<dbReference type="SUPFAM" id="SSF53067">
    <property type="entry name" value="Actin-like ATPase domain"/>
    <property type="match status" value="2"/>
</dbReference>
<dbReference type="PROSITE" id="PS01075">
    <property type="entry name" value="ACETATE_KINASE_1"/>
    <property type="match status" value="1"/>
</dbReference>
<dbReference type="GO" id="GO:0000287">
    <property type="term" value="F:magnesium ion binding"/>
    <property type="evidence" value="ECO:0007669"/>
    <property type="project" value="UniProtKB-UniRule"/>
</dbReference>
<gene>
    <name evidence="6" type="ORF">Rsub_03161</name>
</gene>
<evidence type="ECO:0000256" key="1">
    <source>
        <dbReference type="ARBA" id="ARBA00022679"/>
    </source>
</evidence>
<dbReference type="PROSITE" id="PS01076">
    <property type="entry name" value="ACETATE_KINASE_2"/>
    <property type="match status" value="1"/>
</dbReference>
<dbReference type="Proteomes" id="UP000247498">
    <property type="component" value="Unassembled WGS sequence"/>
</dbReference>
<dbReference type="InParanoid" id="A0A2V0NTE8"/>
<keyword evidence="3 5" id="KW-0418">Kinase</keyword>
<dbReference type="EC" id="2.7.2.1" evidence="5"/>
<dbReference type="PANTHER" id="PTHR21060:SF15">
    <property type="entry name" value="ACETATE KINASE-RELATED"/>
    <property type="match status" value="1"/>
</dbReference>
<dbReference type="NCBIfam" id="TIGR00016">
    <property type="entry name" value="ackA"/>
    <property type="match status" value="1"/>
</dbReference>
<feature type="binding site" evidence="5">
    <location>
        <position position="21"/>
    </location>
    <ligand>
        <name>ATP</name>
        <dbReference type="ChEBI" id="CHEBI:30616"/>
    </ligand>
</feature>
<feature type="binding site" evidence="5">
    <location>
        <position position="101"/>
    </location>
    <ligand>
        <name>substrate</name>
    </ligand>
</feature>
<keyword evidence="5" id="KW-0460">Magnesium</keyword>
<keyword evidence="1 5" id="KW-0808">Transferase</keyword>
<comment type="pathway">
    <text evidence="5">Metabolic intermediate biosynthesis; acetyl-CoA biosynthesis; acetyl-CoA from acetate: step 1/2.</text>
</comment>
<dbReference type="HAMAP" id="MF_00020">
    <property type="entry name" value="Acetate_kinase"/>
    <property type="match status" value="1"/>
</dbReference>
<dbReference type="EMBL" id="BDRX01000018">
    <property type="protein sequence ID" value="GBF90589.1"/>
    <property type="molecule type" value="Genomic_DNA"/>
</dbReference>
<feature type="binding site" evidence="5">
    <location>
        <position position="14"/>
    </location>
    <ligand>
        <name>Mg(2+)</name>
        <dbReference type="ChEBI" id="CHEBI:18420"/>
    </ligand>
</feature>
<dbReference type="InterPro" id="IPR023865">
    <property type="entry name" value="Aliphatic_acid_kinase_CS"/>
</dbReference>
<feature type="binding site" evidence="5">
    <location>
        <begin position="292"/>
        <end position="294"/>
    </location>
    <ligand>
        <name>ATP</name>
        <dbReference type="ChEBI" id="CHEBI:30616"/>
    </ligand>
</feature>
<keyword evidence="4 5" id="KW-0067">ATP-binding</keyword>
<evidence type="ECO:0000256" key="2">
    <source>
        <dbReference type="ARBA" id="ARBA00022741"/>
    </source>
</evidence>
<evidence type="ECO:0000256" key="5">
    <source>
        <dbReference type="HAMAP-Rule" id="MF_03131"/>
    </source>
</evidence>
<dbReference type="GO" id="GO:0008776">
    <property type="term" value="F:acetate kinase activity"/>
    <property type="evidence" value="ECO:0007669"/>
    <property type="project" value="UniProtKB-UniRule"/>
</dbReference>
<comment type="catalytic activity">
    <reaction evidence="5">
        <text>acetate + ATP = acetyl phosphate + ADP</text>
        <dbReference type="Rhea" id="RHEA:11352"/>
        <dbReference type="ChEBI" id="CHEBI:22191"/>
        <dbReference type="ChEBI" id="CHEBI:30089"/>
        <dbReference type="ChEBI" id="CHEBI:30616"/>
        <dbReference type="ChEBI" id="CHEBI:456216"/>
        <dbReference type="EC" id="2.7.2.1"/>
    </reaction>
</comment>
<evidence type="ECO:0000256" key="3">
    <source>
        <dbReference type="ARBA" id="ARBA00022777"/>
    </source>
</evidence>
<dbReference type="InterPro" id="IPR043129">
    <property type="entry name" value="ATPase_NBD"/>
</dbReference>
<comment type="cofactor">
    <cofactor evidence="5">
        <name>Mg(2+)</name>
        <dbReference type="ChEBI" id="CHEBI:18420"/>
    </cofactor>
</comment>
<dbReference type="GO" id="GO:0006083">
    <property type="term" value="P:acetate metabolic process"/>
    <property type="evidence" value="ECO:0007669"/>
    <property type="project" value="TreeGrafter"/>
</dbReference>
<dbReference type="Pfam" id="PF00871">
    <property type="entry name" value="Acetate_kinase"/>
    <property type="match status" value="1"/>
</dbReference>
<dbReference type="InterPro" id="IPR000890">
    <property type="entry name" value="Aliphatic_acid_kin_short-chain"/>
</dbReference>
<dbReference type="PIRSF" id="PIRSF000722">
    <property type="entry name" value="Acetate_prop_kin"/>
    <property type="match status" value="1"/>
</dbReference>
<feature type="binding site" evidence="5">
    <location>
        <begin position="218"/>
        <end position="222"/>
    </location>
    <ligand>
        <name>ATP</name>
        <dbReference type="ChEBI" id="CHEBI:30616"/>
    </ligand>
</feature>
<organism evidence="6 7">
    <name type="scientific">Raphidocelis subcapitata</name>
    <dbReference type="NCBI Taxonomy" id="307507"/>
    <lineage>
        <taxon>Eukaryota</taxon>
        <taxon>Viridiplantae</taxon>
        <taxon>Chlorophyta</taxon>
        <taxon>core chlorophytes</taxon>
        <taxon>Chlorophyceae</taxon>
        <taxon>CS clade</taxon>
        <taxon>Sphaeropleales</taxon>
        <taxon>Selenastraceae</taxon>
        <taxon>Raphidocelis</taxon>
    </lineage>
</organism>
<evidence type="ECO:0000256" key="4">
    <source>
        <dbReference type="ARBA" id="ARBA00022840"/>
    </source>
</evidence>
<dbReference type="STRING" id="307507.A0A2V0NTE8"/>
<dbReference type="PRINTS" id="PR00471">
    <property type="entry name" value="ACETATEKNASE"/>
</dbReference>
<keyword evidence="2 5" id="KW-0547">Nucleotide-binding</keyword>
<dbReference type="PANTHER" id="PTHR21060">
    <property type="entry name" value="ACETATE KINASE"/>
    <property type="match status" value="1"/>
</dbReference>
<dbReference type="AlphaFoldDB" id="A0A2V0NTE8"/>
<feature type="active site" description="Proton donor/acceptor" evidence="5">
    <location>
        <position position="158"/>
    </location>
</feature>
<evidence type="ECO:0000313" key="7">
    <source>
        <dbReference type="Proteomes" id="UP000247498"/>
    </source>
</evidence>
<sequence>MGAAAEAGRLLVINAGSSSLKFKLFAAAPLVAGLGGLIERIGDAANSTLSAKLRLPDGSTQKWEDKTPITNHTTALEKLMRFLGDNVSSSIEQEVAAVGHRIVHGLDIAKAVLLDDAVIKKIEKAAALAPLHNPPGLAGIAAAQKVFGPAVPHVAVFDTAFHQTLPPHAYMYALPMEYYKQHSIRRYGFHGTSHKYLAETAAAMMGRPLGQLNAITCHLGAGSSVTAVERGRSVDTSMGLTPLEGLVMGTRCGDLDPAVPLHIMRTTGVGAAEMDAILNKRSGLLGLCGNNDLRNVIERRAKGDPEAALAMDVFIYRVRKYVGAYTTALNGHVDAIVFSAGIGENSPLVRALVCGELQRLGVIIDAEANAEMVGGRQGFISKPESRVKVLVVPTDEELSIAQQTVGVVFGDMGEQM</sequence>
<dbReference type="UniPathway" id="UPA00340">
    <property type="reaction ID" value="UER00458"/>
</dbReference>
<proteinExistence type="inferred from homology"/>
<comment type="similarity">
    <text evidence="5">Belongs to the acetokinase family.</text>
</comment>
<protein>
    <recommendedName>
        <fullName evidence="5">Probable acetate kinase</fullName>
        <ecNumber evidence="5">2.7.2.1</ecNumber>
    </recommendedName>
    <alternativeName>
        <fullName evidence="5">Acetokinase</fullName>
    </alternativeName>
</protein>
<dbReference type="InterPro" id="IPR004372">
    <property type="entry name" value="Ac/propionate_kinase"/>
</dbReference>
<dbReference type="GO" id="GO:0006085">
    <property type="term" value="P:acetyl-CoA biosynthetic process"/>
    <property type="evidence" value="ECO:0007669"/>
    <property type="project" value="UniProtKB-UniRule"/>
</dbReference>
<comment type="caution">
    <text evidence="6">The sequence shown here is derived from an EMBL/GenBank/DDBJ whole genome shotgun (WGS) entry which is preliminary data.</text>
</comment>
<dbReference type="CDD" id="cd24010">
    <property type="entry name" value="ASKHA_NBD_AcK_PK"/>
    <property type="match status" value="1"/>
</dbReference>
<feature type="binding site" evidence="5">
    <location>
        <begin position="341"/>
        <end position="345"/>
    </location>
    <ligand>
        <name>ATP</name>
        <dbReference type="ChEBI" id="CHEBI:30616"/>
    </ligand>
</feature>
<name>A0A2V0NTE8_9CHLO</name>
<keyword evidence="5" id="KW-0479">Metal-binding</keyword>
<reference evidence="6 7" key="1">
    <citation type="journal article" date="2018" name="Sci. Rep.">
        <title>Raphidocelis subcapitata (=Pseudokirchneriella subcapitata) provides an insight into genome evolution and environmental adaptations in the Sphaeropleales.</title>
        <authorList>
            <person name="Suzuki S."/>
            <person name="Yamaguchi H."/>
            <person name="Nakajima N."/>
            <person name="Kawachi M."/>
        </authorList>
    </citation>
    <scope>NUCLEOTIDE SEQUENCE [LARGE SCALE GENOMIC DNA]</scope>
    <source>
        <strain evidence="6 7">NIES-35</strain>
    </source>
</reference>
<dbReference type="OrthoDB" id="67445at2759"/>
<dbReference type="GO" id="GO:0005524">
    <property type="term" value="F:ATP binding"/>
    <property type="evidence" value="ECO:0007669"/>
    <property type="project" value="UniProtKB-KW"/>
</dbReference>
<accession>A0A2V0NTE8</accession>
<feature type="site" description="Transition state stabilizer" evidence="5">
    <location>
        <position position="251"/>
    </location>
</feature>
<keyword evidence="7" id="KW-1185">Reference proteome</keyword>
<feature type="site" description="Transition state stabilizer" evidence="5">
    <location>
        <position position="190"/>
    </location>
</feature>
<dbReference type="Gene3D" id="3.30.420.40">
    <property type="match status" value="2"/>
</dbReference>